<accession>A0A1I4HVN1</accession>
<proteinExistence type="predicted"/>
<dbReference type="EMBL" id="FOTR01000001">
    <property type="protein sequence ID" value="SFL46222.1"/>
    <property type="molecule type" value="Genomic_DNA"/>
</dbReference>
<gene>
    <name evidence="1" type="ORF">SAMN04487943_101675</name>
</gene>
<evidence type="ECO:0000313" key="2">
    <source>
        <dbReference type="Proteomes" id="UP000198565"/>
    </source>
</evidence>
<dbReference type="OrthoDB" id="1432486at2"/>
<name>A0A1I4HVN1_9BACI</name>
<keyword evidence="2" id="KW-1185">Reference proteome</keyword>
<organism evidence="1 2">
    <name type="scientific">Gracilibacillus orientalis</name>
    <dbReference type="NCBI Taxonomy" id="334253"/>
    <lineage>
        <taxon>Bacteria</taxon>
        <taxon>Bacillati</taxon>
        <taxon>Bacillota</taxon>
        <taxon>Bacilli</taxon>
        <taxon>Bacillales</taxon>
        <taxon>Bacillaceae</taxon>
        <taxon>Gracilibacillus</taxon>
    </lineage>
</organism>
<protein>
    <submittedName>
        <fullName evidence="1">Uncharacterized protein</fullName>
    </submittedName>
</protein>
<dbReference type="Proteomes" id="UP000198565">
    <property type="component" value="Unassembled WGS sequence"/>
</dbReference>
<sequence length="124" mass="14373">MVGFAIENLLKGFIVFDDPSTITRGKIKSHKITLLVKEIDGIRLSEEELDICKKVEEAIPYWGRYPIPLDYSGIAPDIEITPELRLIIKEMYNRLALQLYNKVKDGWDSVTRERVVNVFIKKYS</sequence>
<dbReference type="AlphaFoldDB" id="A0A1I4HVN1"/>
<evidence type="ECO:0000313" key="1">
    <source>
        <dbReference type="EMBL" id="SFL46222.1"/>
    </source>
</evidence>
<dbReference type="RefSeq" id="WP_091481060.1">
    <property type="nucleotide sequence ID" value="NZ_FOTR01000001.1"/>
</dbReference>
<reference evidence="2" key="1">
    <citation type="submission" date="2016-10" db="EMBL/GenBank/DDBJ databases">
        <authorList>
            <person name="Varghese N."/>
            <person name="Submissions S."/>
        </authorList>
    </citation>
    <scope>NUCLEOTIDE SEQUENCE [LARGE SCALE GENOMIC DNA]</scope>
    <source>
        <strain evidence="2">CGMCC 1.4250</strain>
    </source>
</reference>